<evidence type="ECO:0000256" key="10">
    <source>
        <dbReference type="ARBA" id="ARBA00048552"/>
    </source>
</evidence>
<reference evidence="14 15" key="1">
    <citation type="journal article" date="2014" name="Genome Announc.">
        <title>Draft genome sequence of Sclerotinia borealis, a psychrophilic plant pathogenic fungus.</title>
        <authorList>
            <person name="Mardanov A.V."/>
            <person name="Beletsky A.V."/>
            <person name="Kadnikov V.V."/>
            <person name="Ignatov A.N."/>
            <person name="Ravin N.V."/>
        </authorList>
    </citation>
    <scope>NUCLEOTIDE SEQUENCE [LARGE SCALE GENOMIC DNA]</scope>
    <source>
        <strain evidence="15">F-4157</strain>
    </source>
</reference>
<dbReference type="FunFam" id="1.10.150.20:FF:000041">
    <property type="entry name" value="DNA-directed RNA polymerase"/>
    <property type="match status" value="1"/>
</dbReference>
<dbReference type="SMART" id="SM01311">
    <property type="entry name" value="RPOL_N"/>
    <property type="match status" value="1"/>
</dbReference>
<evidence type="ECO:0000256" key="9">
    <source>
        <dbReference type="ARBA" id="ARBA00023163"/>
    </source>
</evidence>
<keyword evidence="8" id="KW-0496">Mitochondrion</keyword>
<evidence type="ECO:0000256" key="7">
    <source>
        <dbReference type="ARBA" id="ARBA00022946"/>
    </source>
</evidence>
<comment type="catalytic activity">
    <reaction evidence="10 11">
        <text>RNA(n) + a ribonucleoside 5'-triphosphate = RNA(n+1) + diphosphate</text>
        <dbReference type="Rhea" id="RHEA:21248"/>
        <dbReference type="Rhea" id="RHEA-COMP:14527"/>
        <dbReference type="Rhea" id="RHEA-COMP:17342"/>
        <dbReference type="ChEBI" id="CHEBI:33019"/>
        <dbReference type="ChEBI" id="CHEBI:61557"/>
        <dbReference type="ChEBI" id="CHEBI:140395"/>
        <dbReference type="EC" id="2.7.7.6"/>
    </reaction>
</comment>
<dbReference type="STRING" id="1432307.W9CLQ0"/>
<evidence type="ECO:0000313" key="14">
    <source>
        <dbReference type="EMBL" id="ESZ97722.1"/>
    </source>
</evidence>
<dbReference type="FunFam" id="1.10.287.280:FF:000001">
    <property type="entry name" value="DNA-directed RNA polymerase"/>
    <property type="match status" value="1"/>
</dbReference>
<keyword evidence="7" id="KW-0809">Transit peptide</keyword>
<dbReference type="PANTHER" id="PTHR10102:SF0">
    <property type="entry name" value="DNA-DIRECTED RNA POLYMERASE, MITOCHONDRIAL"/>
    <property type="match status" value="1"/>
</dbReference>
<evidence type="ECO:0000256" key="6">
    <source>
        <dbReference type="ARBA" id="ARBA00022695"/>
    </source>
</evidence>
<evidence type="ECO:0000259" key="13">
    <source>
        <dbReference type="SMART" id="SM01311"/>
    </source>
</evidence>
<dbReference type="InterPro" id="IPR002092">
    <property type="entry name" value="DNA-dir_Rpol_phage-type"/>
</dbReference>
<dbReference type="PROSITE" id="PS00489">
    <property type="entry name" value="RNA_POL_PHAGE_2"/>
    <property type="match status" value="1"/>
</dbReference>
<feature type="region of interest" description="Disordered" evidence="12">
    <location>
        <begin position="52"/>
        <end position="75"/>
    </location>
</feature>
<dbReference type="EC" id="2.7.7.6" evidence="11"/>
<dbReference type="Gene3D" id="1.10.150.20">
    <property type="entry name" value="5' to 3' exonuclease, C-terminal subdomain"/>
    <property type="match status" value="1"/>
</dbReference>
<evidence type="ECO:0000256" key="2">
    <source>
        <dbReference type="ARBA" id="ARBA00004173"/>
    </source>
</evidence>
<dbReference type="Pfam" id="PF00940">
    <property type="entry name" value="RNA_pol"/>
    <property type="match status" value="1"/>
</dbReference>
<protein>
    <recommendedName>
        <fullName evidence="11">DNA-directed RNA polymerase</fullName>
        <ecNumber evidence="11">2.7.7.6</ecNumber>
    </recommendedName>
</protein>
<dbReference type="GO" id="GO:0034245">
    <property type="term" value="C:mitochondrial DNA-directed RNA polymerase complex"/>
    <property type="evidence" value="ECO:0007669"/>
    <property type="project" value="TreeGrafter"/>
</dbReference>
<dbReference type="GO" id="GO:0003899">
    <property type="term" value="F:DNA-directed RNA polymerase activity"/>
    <property type="evidence" value="ECO:0007669"/>
    <property type="project" value="UniProtKB-EC"/>
</dbReference>
<dbReference type="HOGENOM" id="CLU_003364_1_0_1"/>
<dbReference type="Gene3D" id="1.10.287.280">
    <property type="match status" value="1"/>
</dbReference>
<dbReference type="GO" id="GO:0001018">
    <property type="term" value="F:mitochondrial promoter sequence-specific DNA binding"/>
    <property type="evidence" value="ECO:0007669"/>
    <property type="project" value="TreeGrafter"/>
</dbReference>
<evidence type="ECO:0000256" key="5">
    <source>
        <dbReference type="ARBA" id="ARBA00022679"/>
    </source>
</evidence>
<dbReference type="InterPro" id="IPR043502">
    <property type="entry name" value="DNA/RNA_pol_sf"/>
</dbReference>
<keyword evidence="4 11" id="KW-0240">DNA-directed RNA polymerase</keyword>
<gene>
    <name evidence="14" type="ORF">SBOR_1909</name>
</gene>
<comment type="similarity">
    <text evidence="3 11">Belongs to the phage and mitochondrial RNA polymerase family.</text>
</comment>
<dbReference type="InterPro" id="IPR029262">
    <property type="entry name" value="RPOL_N"/>
</dbReference>
<dbReference type="OrthoDB" id="276422at2759"/>
<evidence type="ECO:0000256" key="3">
    <source>
        <dbReference type="ARBA" id="ARBA00009493"/>
    </source>
</evidence>
<comment type="subcellular location">
    <subcellularLocation>
        <location evidence="2">Mitochondrion</location>
    </subcellularLocation>
</comment>
<evidence type="ECO:0000313" key="15">
    <source>
        <dbReference type="Proteomes" id="UP000019487"/>
    </source>
</evidence>
<dbReference type="Proteomes" id="UP000019487">
    <property type="component" value="Unassembled WGS sequence"/>
</dbReference>
<evidence type="ECO:0000256" key="11">
    <source>
        <dbReference type="RuleBase" id="RU003805"/>
    </source>
</evidence>
<feature type="domain" description="DNA-directed RNA polymerase N-terminal" evidence="13">
    <location>
        <begin position="359"/>
        <end position="690"/>
    </location>
</feature>
<keyword evidence="5 11" id="KW-0808">Transferase</keyword>
<keyword evidence="6 11" id="KW-0548">Nucleotidyltransferase</keyword>
<dbReference type="InterPro" id="IPR037159">
    <property type="entry name" value="RNA_POL_N_sf"/>
</dbReference>
<dbReference type="SUPFAM" id="SSF56672">
    <property type="entry name" value="DNA/RNA polymerases"/>
    <property type="match status" value="1"/>
</dbReference>
<evidence type="ECO:0000256" key="12">
    <source>
        <dbReference type="SAM" id="MobiDB-lite"/>
    </source>
</evidence>
<organism evidence="14 15">
    <name type="scientific">Sclerotinia borealis (strain F-4128)</name>
    <dbReference type="NCBI Taxonomy" id="1432307"/>
    <lineage>
        <taxon>Eukaryota</taxon>
        <taxon>Fungi</taxon>
        <taxon>Dikarya</taxon>
        <taxon>Ascomycota</taxon>
        <taxon>Pezizomycotina</taxon>
        <taxon>Leotiomycetes</taxon>
        <taxon>Helotiales</taxon>
        <taxon>Sclerotiniaceae</taxon>
        <taxon>Sclerotinia</taxon>
    </lineage>
</organism>
<dbReference type="PROSITE" id="PS00900">
    <property type="entry name" value="RNA_POL_PHAGE_1"/>
    <property type="match status" value="1"/>
</dbReference>
<keyword evidence="9 11" id="KW-0804">Transcription</keyword>
<proteinExistence type="inferred from homology"/>
<sequence>MLVRAAGRKARGNPIVDRLKRQQTYFPFLYPTINSNQAAVLYRYVHVDPGSQATGLRKRRNSRENSTKPPSRSLATAVDQTFEELPFEGFQNPPSNNFASLSISLPQLQSPIIIPDDGAGAPQRHRRGNYDAVGGTSDEVIALLDACLQVGRIERASVILKRIIQMPEISGETLLKLHNRYLRAAVQEMMMKPSEKATQFLHEWFELEVRNKNLPQDALTVAYMLKASLQSPPGQRRGRLVTRYMDMVQGDAGLEVLASNVLNAEELNIINHICPTYNLAEGLGDLEDILVSETSSTVAANSDGVLQYAEKMNAPVPEVRQTEQKGLGLKSLRKTLSLFSTLPSAGFDMSKMSEEQHRVIQTQLEEDAVQAAIDRWRDESSNLVKMGLNTALQSKSLGARMWKWHVVLTEALNEEMRAIDEAESKTNRSGADISRCEYGPFLRYLPAEKLSALTIIAHMHALTSSGIDKGLTLSFAILQIAKSVEDESIFESLQQNKHKPIWRDSIVERTRMLRILKSKARGASVESVDTDEPTAYSPEAAISSHIREREWSIGIKARVGSFLLESLLKIAKVPVTMQHPDTNEIVTQMQPAFSHAQQYRLGKKLGVINANKVVVEQLKREPVHSLLAKHLPMLVKPEPWVGFNSGGFLRHPGRVMRVKNGDKDQRNYTDAAIDQGNLAVVFRGLNILGEQSWRINQPVFDVMLSAWNSGDAIANLAPFKPKIEYPPEPEKSSDPLERRRWITAVKKVENAKGGFHSQRCFQNFQLEIARALRDKTFYFPHNVDFRGRAYPIPPYLNHMGADHCRGLMMFGVGKELGPSGLKWLKVHLANVYGFDKASLTEREEFTSRNIDEIYDSATNPLEGKKWWLKAEDPWQCLAACMEFKNALESGDPATFVSYLPVHQDGTCNGLQHYAALGGDVWGAQQVNLEPGDRPADVYTAVADLVKDSIAKDLLADHPKAKILDGKITRKVVKQTVMTNVYGVTFIGAKAQVRKQLVAAHKDLPDNEEDNPGTLASYVVTKIFTALSTMFRGAHDIQYWLGDCASRISSSLTPEQVDRMVEYSTVQGQQSKSDVPTLDELSQFKSSVIWTTPLNMPVVQPYRTHKTRQVYTNLQTLSLSEPHRSDPVSSRKQLQGFPPNFIHSLDATHMLLSAVKSNESNLSFAAVHDSFWTHAADVDTMNTILRDAFIEIHSDDVIGRLAAEMTARYENYMQLVKVKPGSLAYKKMAQYRKSLKPSERQKNVDLLREVKRLRLLRSSNPEEVKEGKDMITAASIYELMSEEVELDPDVDVKTVGLGNMVNSRSATEHDNISSWDTGATEEALEDALEGNPSVESEAAVAEEVEEAEETEETEVAKSGFEGVVKAKRGRGLPSRKYTLLVWLPLKFAPVPKKGAFDVSRLKQSQYFFS</sequence>
<dbReference type="Pfam" id="PF14700">
    <property type="entry name" value="RPOL_N"/>
    <property type="match status" value="1"/>
</dbReference>
<accession>W9CLQ0</accession>
<evidence type="ECO:0000256" key="1">
    <source>
        <dbReference type="ARBA" id="ARBA00004026"/>
    </source>
</evidence>
<evidence type="ECO:0000256" key="8">
    <source>
        <dbReference type="ARBA" id="ARBA00023128"/>
    </source>
</evidence>
<dbReference type="InterPro" id="IPR046950">
    <property type="entry name" value="DNA-dir_Rpol_C_phage-type"/>
</dbReference>
<keyword evidence="15" id="KW-1185">Reference proteome</keyword>
<dbReference type="GO" id="GO:0006390">
    <property type="term" value="P:mitochondrial transcription"/>
    <property type="evidence" value="ECO:0007669"/>
    <property type="project" value="TreeGrafter"/>
</dbReference>
<name>W9CLQ0_SCLBF</name>
<comment type="function">
    <text evidence="1 11">DNA-dependent RNA polymerase catalyzes the transcription of DNA into RNA using the four ribonucleoside triphosphates as substrates.</text>
</comment>
<comment type="caution">
    <text evidence="14">The sequence shown here is derived from an EMBL/GenBank/DDBJ whole genome shotgun (WGS) entry which is preliminary data.</text>
</comment>
<evidence type="ECO:0000256" key="4">
    <source>
        <dbReference type="ARBA" id="ARBA00022478"/>
    </source>
</evidence>
<dbReference type="Gene3D" id="1.10.1320.10">
    <property type="entry name" value="DNA-directed RNA polymerase, N-terminal domain"/>
    <property type="match status" value="1"/>
</dbReference>
<dbReference type="PANTHER" id="PTHR10102">
    <property type="entry name" value="DNA-DIRECTED RNA POLYMERASE, MITOCHONDRIAL"/>
    <property type="match status" value="1"/>
</dbReference>
<dbReference type="EMBL" id="AYSA01000073">
    <property type="protein sequence ID" value="ESZ97722.1"/>
    <property type="molecule type" value="Genomic_DNA"/>
</dbReference>